<dbReference type="CDD" id="cd05247">
    <property type="entry name" value="UDP_G4E_1_SDR_e"/>
    <property type="match status" value="1"/>
</dbReference>
<comment type="catalytic activity">
    <reaction evidence="2 9">
        <text>UDP-alpha-D-glucose = UDP-alpha-D-galactose</text>
        <dbReference type="Rhea" id="RHEA:22168"/>
        <dbReference type="ChEBI" id="CHEBI:58885"/>
        <dbReference type="ChEBI" id="CHEBI:66914"/>
        <dbReference type="EC" id="5.1.3.2"/>
    </reaction>
</comment>
<comment type="subunit">
    <text evidence="9">Homodimer.</text>
</comment>
<name>U5ETM2_9DIPT</name>
<comment type="function">
    <text evidence="4">Catalyzes two distinct but analogous reactions: the reversible epimerization of UDP-glucose to UDP-galactose and the reversible epimerization of UDP-N-acetylglucosamine to UDP-N-acetylgalactosamine. The reaction with UDP-Gal plays a critical role in the Leloir pathway of galactose catabolism in which galactose is converted to the glycolytic intermediate glucose 6-phosphate. It contributes to the catabolism of dietary galactose and enables the endogenous biosynthesis of both UDP-Gal and UDP-GalNAc when exogenous sources are limited. Both UDP-sugar interconversions are important in the synthesis of glycoproteins and glycolipids.</text>
</comment>
<dbReference type="UniPathway" id="UPA00214"/>
<comment type="cofactor">
    <cofactor evidence="3 9">
        <name>NAD(+)</name>
        <dbReference type="ChEBI" id="CHEBI:57540"/>
    </cofactor>
</comment>
<dbReference type="GO" id="GO:0033499">
    <property type="term" value="P:galactose catabolic process via UDP-galactose, Leloir pathway"/>
    <property type="evidence" value="ECO:0007669"/>
    <property type="project" value="TreeGrafter"/>
</dbReference>
<dbReference type="InterPro" id="IPR016040">
    <property type="entry name" value="NAD(P)-bd_dom"/>
</dbReference>
<dbReference type="GO" id="GO:0003974">
    <property type="term" value="F:UDP-N-acetylglucosamine 4-epimerase activity"/>
    <property type="evidence" value="ECO:0007669"/>
    <property type="project" value="UniProtKB-EC"/>
</dbReference>
<comment type="pathway">
    <text evidence="5 9">Carbohydrate metabolism; galactose metabolism.</text>
</comment>
<protein>
    <recommendedName>
        <fullName evidence="9">UDP-glucose 4-epimerase</fullName>
        <ecNumber evidence="9">5.1.3.2</ecNumber>
    </recommendedName>
</protein>
<accession>U5ETM2</accession>
<feature type="domain" description="NAD(P)-binding" evidence="10">
    <location>
        <begin position="6"/>
        <end position="336"/>
    </location>
</feature>
<dbReference type="GO" id="GO:0005829">
    <property type="term" value="C:cytosol"/>
    <property type="evidence" value="ECO:0007669"/>
    <property type="project" value="TreeGrafter"/>
</dbReference>
<keyword evidence="9" id="KW-0119">Carbohydrate metabolism</keyword>
<organism evidence="11">
    <name type="scientific">Corethrella appendiculata</name>
    <dbReference type="NCBI Taxonomy" id="1370023"/>
    <lineage>
        <taxon>Eukaryota</taxon>
        <taxon>Metazoa</taxon>
        <taxon>Ecdysozoa</taxon>
        <taxon>Arthropoda</taxon>
        <taxon>Hexapoda</taxon>
        <taxon>Insecta</taxon>
        <taxon>Pterygota</taxon>
        <taxon>Neoptera</taxon>
        <taxon>Endopterygota</taxon>
        <taxon>Diptera</taxon>
        <taxon>Nematocera</taxon>
        <taxon>Culicoidea</taxon>
        <taxon>Chaoboridae</taxon>
        <taxon>Corethrella</taxon>
    </lineage>
</organism>
<keyword evidence="6 9" id="KW-0520">NAD</keyword>
<dbReference type="Gene3D" id="3.90.25.10">
    <property type="entry name" value="UDP-galactose 4-epimerase, domain 1"/>
    <property type="match status" value="1"/>
</dbReference>
<dbReference type="PRINTS" id="PR01713">
    <property type="entry name" value="NUCEPIMERASE"/>
</dbReference>
<keyword evidence="7" id="KW-0299">Galactose metabolism</keyword>
<dbReference type="InterPro" id="IPR036291">
    <property type="entry name" value="NAD(P)-bd_dom_sf"/>
</dbReference>
<dbReference type="PANTHER" id="PTHR43725">
    <property type="entry name" value="UDP-GLUCOSE 4-EPIMERASE"/>
    <property type="match status" value="1"/>
</dbReference>
<evidence type="ECO:0000256" key="9">
    <source>
        <dbReference type="RuleBase" id="RU366046"/>
    </source>
</evidence>
<evidence type="ECO:0000256" key="4">
    <source>
        <dbReference type="ARBA" id="ARBA00002760"/>
    </source>
</evidence>
<dbReference type="AlphaFoldDB" id="U5ETM2"/>
<dbReference type="Pfam" id="PF16363">
    <property type="entry name" value="GDP_Man_Dehyd"/>
    <property type="match status" value="1"/>
</dbReference>
<sequence length="351" mass="38720">MVLTILVTGGAGYVGSHTILELLNAGHSVVCVDNLSNAYMEPKSVLPESLKRVEKLTGKTLTFYNIDIRDKKALENVFKLHEIDCVAHFAALKAVGESCRIPLQYYQNNITGTNILLEVMTAANVFNFVYSSSATVYGDPIKLPVTEDHPTGNCTNPYGKSKYFTEEILKDLCESDKRWCVISLRYFNPVGAHPSGTIGEDPNGEPNNLMPYISQVAIGRRKCLKVFGNDYPTHDGTGVRDYIHIVDLAEGHVKALDKLSEGKLKGFVAYNLGTGCGYSVLDIVKSFSEASKQTINYEITGRRAGDIATTYADPSLAEKVLDWKAKRGLKEICEDTWNWQSNNPNGFNISS</sequence>
<dbReference type="NCBIfam" id="NF007956">
    <property type="entry name" value="PRK10675.1"/>
    <property type="match status" value="1"/>
</dbReference>
<evidence type="ECO:0000256" key="8">
    <source>
        <dbReference type="ARBA" id="ARBA00023235"/>
    </source>
</evidence>
<dbReference type="EMBL" id="GANO01001851">
    <property type="protein sequence ID" value="JAB58020.1"/>
    <property type="molecule type" value="mRNA"/>
</dbReference>
<evidence type="ECO:0000256" key="5">
    <source>
        <dbReference type="ARBA" id="ARBA00004947"/>
    </source>
</evidence>
<evidence type="ECO:0000259" key="10">
    <source>
        <dbReference type="Pfam" id="PF16363"/>
    </source>
</evidence>
<proteinExistence type="evidence at transcript level"/>
<comment type="similarity">
    <text evidence="9">Belongs to the NAD(P)-dependent epimerase/dehydratase family.</text>
</comment>
<keyword evidence="8 9" id="KW-0413">Isomerase</keyword>
<evidence type="ECO:0000256" key="6">
    <source>
        <dbReference type="ARBA" id="ARBA00023027"/>
    </source>
</evidence>
<dbReference type="SUPFAM" id="SSF51735">
    <property type="entry name" value="NAD(P)-binding Rossmann-fold domains"/>
    <property type="match status" value="1"/>
</dbReference>
<evidence type="ECO:0000256" key="7">
    <source>
        <dbReference type="ARBA" id="ARBA00023144"/>
    </source>
</evidence>
<dbReference type="PANTHER" id="PTHR43725:SF47">
    <property type="entry name" value="UDP-GLUCOSE 4-EPIMERASE"/>
    <property type="match status" value="1"/>
</dbReference>
<evidence type="ECO:0000256" key="2">
    <source>
        <dbReference type="ARBA" id="ARBA00000083"/>
    </source>
</evidence>
<dbReference type="GO" id="GO:0003978">
    <property type="term" value="F:UDP-glucose 4-epimerase activity"/>
    <property type="evidence" value="ECO:0007669"/>
    <property type="project" value="UniProtKB-UniRule"/>
</dbReference>
<evidence type="ECO:0000256" key="1">
    <source>
        <dbReference type="ARBA" id="ARBA00000014"/>
    </source>
</evidence>
<evidence type="ECO:0000256" key="3">
    <source>
        <dbReference type="ARBA" id="ARBA00001911"/>
    </source>
</evidence>
<dbReference type="EC" id="5.1.3.2" evidence="9"/>
<dbReference type="Gene3D" id="3.40.50.720">
    <property type="entry name" value="NAD(P)-binding Rossmann-like Domain"/>
    <property type="match status" value="1"/>
</dbReference>
<evidence type="ECO:0000313" key="11">
    <source>
        <dbReference type="EMBL" id="JAB58020.1"/>
    </source>
</evidence>
<reference evidence="11" key="1">
    <citation type="journal article" date="2014" name="Insect Biochem. Mol. Biol.">
        <title>An insight into the sialome of the frog biting fly, Corethrella appendiculata.</title>
        <authorList>
            <person name="Ribeiro J.M.C."/>
            <person name="Chagas A.C."/>
            <person name="Pham V.M."/>
            <person name="Lounibos L.P."/>
            <person name="Calvo E."/>
        </authorList>
    </citation>
    <scope>NUCLEOTIDE SEQUENCE</scope>
    <source>
        <tissue evidence="11">Salivary glands</tissue>
    </source>
</reference>
<dbReference type="NCBIfam" id="TIGR01179">
    <property type="entry name" value="galE"/>
    <property type="match status" value="1"/>
</dbReference>
<dbReference type="InterPro" id="IPR005886">
    <property type="entry name" value="UDP_G4E"/>
</dbReference>
<comment type="catalytic activity">
    <reaction evidence="1">
        <text>UDP-N-acetyl-alpha-D-glucosamine = UDP-N-acetyl-alpha-D-galactosamine</text>
        <dbReference type="Rhea" id="RHEA:20517"/>
        <dbReference type="ChEBI" id="CHEBI:57705"/>
        <dbReference type="ChEBI" id="CHEBI:67138"/>
        <dbReference type="EC" id="5.1.3.7"/>
    </reaction>
</comment>